<reference evidence="1 2" key="1">
    <citation type="submission" date="2016-11" db="EMBL/GenBank/DDBJ databases">
        <title>Mesorhizobium oceanicum sp. nov., isolated from deep seawater in South China Sea.</title>
        <authorList>
            <person name="Fu G.-Y."/>
        </authorList>
    </citation>
    <scope>NUCLEOTIDE SEQUENCE [LARGE SCALE GENOMIC DNA]</scope>
    <source>
        <strain evidence="1 2">B7</strain>
        <plasmid evidence="2">Plasmid unnamed1</plasmid>
    </source>
</reference>
<gene>
    <name evidence="1" type="ORF">BSQ44_25535</name>
</gene>
<sequence length="63" mass="6813">MVAMINQTHSEIETIAGNAGWDSFTRLLLISRWLDANNLSDGLIAHLGGLAAEEENFDLPSGD</sequence>
<organism evidence="1 2">
    <name type="scientific">Aquibium oceanicum</name>
    <dbReference type="NCBI Taxonomy" id="1670800"/>
    <lineage>
        <taxon>Bacteria</taxon>
        <taxon>Pseudomonadati</taxon>
        <taxon>Pseudomonadota</taxon>
        <taxon>Alphaproteobacteria</taxon>
        <taxon>Hyphomicrobiales</taxon>
        <taxon>Phyllobacteriaceae</taxon>
        <taxon>Aquibium</taxon>
    </lineage>
</organism>
<dbReference type="Proteomes" id="UP000182840">
    <property type="component" value="Plasmid unnamed1"/>
</dbReference>
<protein>
    <submittedName>
        <fullName evidence="1">Uncharacterized protein</fullName>
    </submittedName>
</protein>
<evidence type="ECO:0000313" key="1">
    <source>
        <dbReference type="EMBL" id="APH74868.1"/>
    </source>
</evidence>
<keyword evidence="1" id="KW-0614">Plasmid</keyword>
<keyword evidence="2" id="KW-1185">Reference proteome</keyword>
<dbReference type="EMBL" id="CP018172">
    <property type="protein sequence ID" value="APH74868.1"/>
    <property type="molecule type" value="Genomic_DNA"/>
</dbReference>
<evidence type="ECO:0000313" key="2">
    <source>
        <dbReference type="Proteomes" id="UP000182840"/>
    </source>
</evidence>
<dbReference type="KEGG" id="meso:BSQ44_25535"/>
<dbReference type="AlphaFoldDB" id="A0A1L3SZP0"/>
<proteinExistence type="predicted"/>
<accession>A0A1L3SZP0</accession>
<geneLocation type="plasmid" evidence="1">
    <name>unnamed1</name>
</geneLocation>
<name>A0A1L3SZP0_9HYPH</name>